<dbReference type="Pfam" id="PF12071">
    <property type="entry name" value="DUF3551"/>
    <property type="match status" value="1"/>
</dbReference>
<gene>
    <name evidence="2" type="ORF">CI1B_53320</name>
</gene>
<reference evidence="2" key="1">
    <citation type="submission" date="2019-02" db="EMBL/GenBank/DDBJ databases">
        <authorList>
            <person name="Pothier F.J."/>
        </authorList>
    </citation>
    <scope>NUCLEOTIDE SEQUENCE</scope>
    <source>
        <strain evidence="2">CI-1B</strain>
    </source>
</reference>
<keyword evidence="3" id="KW-1185">Reference proteome</keyword>
<dbReference type="EMBL" id="CAADFC020000020">
    <property type="protein sequence ID" value="VIO74559.1"/>
    <property type="molecule type" value="Genomic_DNA"/>
</dbReference>
<evidence type="ECO:0000313" key="2">
    <source>
        <dbReference type="EMBL" id="VIO74559.1"/>
    </source>
</evidence>
<feature type="signal peptide" evidence="1">
    <location>
        <begin position="1"/>
        <end position="26"/>
    </location>
</feature>
<dbReference type="AlphaFoldDB" id="A0A508TJM3"/>
<keyword evidence="1" id="KW-0732">Signal</keyword>
<organism evidence="2 3">
    <name type="scientific">Bradyrhizobium ivorense</name>
    <dbReference type="NCBI Taxonomy" id="2511166"/>
    <lineage>
        <taxon>Bacteria</taxon>
        <taxon>Pseudomonadati</taxon>
        <taxon>Pseudomonadota</taxon>
        <taxon>Alphaproteobacteria</taxon>
        <taxon>Hyphomicrobiales</taxon>
        <taxon>Nitrobacteraceae</taxon>
        <taxon>Bradyrhizobium</taxon>
    </lineage>
</organism>
<dbReference type="Proteomes" id="UP000328092">
    <property type="component" value="Unassembled WGS sequence"/>
</dbReference>
<feature type="chain" id="PRO_5021491526" description="DUF3551 domain-containing protein" evidence="1">
    <location>
        <begin position="27"/>
        <end position="84"/>
    </location>
</feature>
<dbReference type="RefSeq" id="WP_139862339.1">
    <property type="nucleotide sequence ID" value="NZ_CAADFC020000020.1"/>
</dbReference>
<proteinExistence type="predicted"/>
<accession>A0A508TJM3</accession>
<evidence type="ECO:0008006" key="4">
    <source>
        <dbReference type="Google" id="ProtNLM"/>
    </source>
</evidence>
<evidence type="ECO:0000313" key="3">
    <source>
        <dbReference type="Proteomes" id="UP000328092"/>
    </source>
</evidence>
<evidence type="ECO:0000256" key="1">
    <source>
        <dbReference type="SAM" id="SignalP"/>
    </source>
</evidence>
<dbReference type="InterPro" id="IPR021937">
    <property type="entry name" value="DUF3551"/>
</dbReference>
<name>A0A508TJM3_9BRAD</name>
<sequence>MRRTIWAALAFTALGSLAGAASPAAAATHDYPWCAQGRQEGYPGDCNYRTYEQCQASVSGRDAYCGVNPRVGYSQPRTSPRAYR</sequence>
<protein>
    <recommendedName>
        <fullName evidence="4">DUF3551 domain-containing protein</fullName>
    </recommendedName>
</protein>
<dbReference type="OrthoDB" id="8255753at2"/>
<comment type="caution">
    <text evidence="2">The sequence shown here is derived from an EMBL/GenBank/DDBJ whole genome shotgun (WGS) entry which is preliminary data.</text>
</comment>